<feature type="region of interest" description="Disordered" evidence="1">
    <location>
        <begin position="138"/>
        <end position="163"/>
    </location>
</feature>
<evidence type="ECO:0000256" key="2">
    <source>
        <dbReference type="SAM" id="Phobius"/>
    </source>
</evidence>
<dbReference type="Pfam" id="PF14015">
    <property type="entry name" value="DUF4231"/>
    <property type="match status" value="1"/>
</dbReference>
<evidence type="ECO:0000313" key="4">
    <source>
        <dbReference type="Proteomes" id="UP001622557"/>
    </source>
</evidence>
<keyword evidence="2" id="KW-0812">Transmembrane</keyword>
<dbReference type="RefSeq" id="WP_358268111.1">
    <property type="nucleotide sequence ID" value="NZ_CP108164.1"/>
</dbReference>
<name>A0ABZ1KXA8_STRAH</name>
<dbReference type="Proteomes" id="UP001622557">
    <property type="component" value="Chromosome"/>
</dbReference>
<accession>A0ABZ1KXA8</accession>
<proteinExistence type="predicted"/>
<evidence type="ECO:0000313" key="3">
    <source>
        <dbReference type="EMBL" id="WTQ85135.1"/>
    </source>
</evidence>
<reference evidence="3 4" key="1">
    <citation type="submission" date="2022-10" db="EMBL/GenBank/DDBJ databases">
        <title>The complete genomes of actinobacterial strains from the NBC collection.</title>
        <authorList>
            <person name="Joergensen T.S."/>
            <person name="Alvarez Arevalo M."/>
            <person name="Sterndorff E.B."/>
            <person name="Faurdal D."/>
            <person name="Vuksanovic O."/>
            <person name="Mourched A.-S."/>
            <person name="Charusanti P."/>
            <person name="Shaw S."/>
            <person name="Blin K."/>
            <person name="Weber T."/>
        </authorList>
    </citation>
    <scope>NUCLEOTIDE SEQUENCE [LARGE SCALE GENOMIC DNA]</scope>
    <source>
        <strain evidence="3 4">NBC_00156</strain>
    </source>
</reference>
<feature type="transmembrane region" description="Helical" evidence="2">
    <location>
        <begin position="67"/>
        <end position="85"/>
    </location>
</feature>
<gene>
    <name evidence="3" type="ORF">OG350_34705</name>
</gene>
<keyword evidence="2" id="KW-0472">Membrane</keyword>
<dbReference type="GeneID" id="97285703"/>
<dbReference type="NCBIfam" id="NF033634">
    <property type="entry name" value="SLATT_1"/>
    <property type="match status" value="1"/>
</dbReference>
<keyword evidence="4" id="KW-1185">Reference proteome</keyword>
<evidence type="ECO:0000256" key="1">
    <source>
        <dbReference type="SAM" id="MobiDB-lite"/>
    </source>
</evidence>
<sequence length="163" mass="17072">MAGGQGEVGFWWAELRGPDGGALPPSVRQRTTWYERYKRRQRLGHYLSEAVLLLLSASIPACAAAGAAVTVTGILGALVVVAAGLRQLFRWGENWVRAGSVLMAIQREIVGWSSGSAPYDGGNASALLASRTEELAGAEAGEWADTRRSASQAPLPGPPVTGG</sequence>
<dbReference type="InterPro" id="IPR025325">
    <property type="entry name" value="DUF4231"/>
</dbReference>
<dbReference type="EMBL" id="CP108164">
    <property type="protein sequence ID" value="WTQ85135.1"/>
    <property type="molecule type" value="Genomic_DNA"/>
</dbReference>
<keyword evidence="2" id="KW-1133">Transmembrane helix</keyword>
<protein>
    <submittedName>
        <fullName evidence="3">DUF4231 domain-containing protein</fullName>
    </submittedName>
</protein>
<organism evidence="3 4">
    <name type="scientific">Streptomyces achromogenes</name>
    <dbReference type="NCBI Taxonomy" id="67255"/>
    <lineage>
        <taxon>Bacteria</taxon>
        <taxon>Bacillati</taxon>
        <taxon>Actinomycetota</taxon>
        <taxon>Actinomycetes</taxon>
        <taxon>Kitasatosporales</taxon>
        <taxon>Streptomycetaceae</taxon>
        <taxon>Streptomyces</taxon>
    </lineage>
</organism>